<protein>
    <submittedName>
        <fullName evidence="2">Sugar fermentation stimulation protein</fullName>
    </submittedName>
</protein>
<dbReference type="Proteomes" id="UP000068196">
    <property type="component" value="Chromosome"/>
</dbReference>
<keyword evidence="3" id="KW-1185">Reference proteome</keyword>
<organism evidence="2 3">
    <name type="scientific">Caldimicrobium thiodismutans</name>
    <dbReference type="NCBI Taxonomy" id="1653476"/>
    <lineage>
        <taxon>Bacteria</taxon>
        <taxon>Pseudomonadati</taxon>
        <taxon>Thermodesulfobacteriota</taxon>
        <taxon>Thermodesulfobacteria</taxon>
        <taxon>Thermodesulfobacteriales</taxon>
        <taxon>Thermodesulfobacteriaceae</taxon>
        <taxon>Caldimicrobium</taxon>
    </lineage>
</organism>
<dbReference type="InterPro" id="IPR041465">
    <property type="entry name" value="SfsA_N"/>
</dbReference>
<dbReference type="InterPro" id="IPR005224">
    <property type="entry name" value="SfsA"/>
</dbReference>
<feature type="domain" description="GIY-YIG" evidence="1">
    <location>
        <begin position="253"/>
        <end position="349"/>
    </location>
</feature>
<dbReference type="Pfam" id="PF17746">
    <property type="entry name" value="SfsA_N"/>
    <property type="match status" value="1"/>
</dbReference>
<reference evidence="2 3" key="1">
    <citation type="journal article" date="2016" name="Int. J. Syst. Evol. Microbiol.">
        <title>Caldimicrobium thiodismutans sp. nov., a sulfur-disproportionating bacterium isolated from a hot spring, and emended description of the genus Caldimicrobium.</title>
        <authorList>
            <person name="Kojima H."/>
            <person name="Umezawa K."/>
            <person name="Fukui M."/>
        </authorList>
    </citation>
    <scope>NUCLEOTIDE SEQUENCE [LARGE SCALE GENOMIC DNA]</scope>
    <source>
        <strain evidence="2 3">TF1</strain>
    </source>
</reference>
<dbReference type="OrthoDB" id="9802365at2"/>
<reference evidence="3" key="2">
    <citation type="journal article" date="2016" name="Int. J. Syst. Evol. Microbiol.">
        <title>Caldimicrobium thiodismutans sp. nov., a sulfur-disproportionating bacterium isolated from a hot spring.</title>
        <authorList>
            <person name="Kojima H."/>
            <person name="Umezawa K."/>
            <person name="Fukui M."/>
        </authorList>
    </citation>
    <scope>NUCLEOTIDE SEQUENCE [LARGE SCALE GENOMIC DNA]</scope>
    <source>
        <strain evidence="3">TF1</strain>
    </source>
</reference>
<dbReference type="Pfam" id="PF01986">
    <property type="entry name" value="DUF123"/>
    <property type="match status" value="1"/>
</dbReference>
<dbReference type="STRING" id="1653476.THC_0747"/>
<sequence>MSLIPATFLERLNRFVVRVKIEDKTALAYLPNPGRLWELLIPGKTLLLSKSNSARYPYTVIACLKKDYPVLLHTHLTNHYIAWLIEKGRIPGFEKFRVLKKEPRVNRGRLDLLLEKKNSPEKLYLEIKTCTLFGEKLALFPDAETKRGTRHLYELLELKKKGISAGCLFVVMSPEVEYFLPAYHIDFEFTKAFLETFDEIKFEALAIKFSPSLEEIVEIKKLKIPVNFLKEEFRNSGAYLLILQIEKNQSVEVGNLGKIDFREGFYIYVGSGRKNLKERVKRHLRKTKKKRWHIDYLLEKAHFFKTILIISSDNLECLLARDLSKIADDLIFAFGSSDCKCSSHLFYFKENPLHSESFINILNYYRLEKPAEKIERFFIS</sequence>
<dbReference type="KEGG" id="cthi:THC_0747"/>
<dbReference type="InterPro" id="IPR002837">
    <property type="entry name" value="DUF123"/>
</dbReference>
<dbReference type="CDD" id="cd10441">
    <property type="entry name" value="GIY-YIG_COG1833"/>
    <property type="match status" value="1"/>
</dbReference>
<dbReference type="RefSeq" id="WP_068513520.1">
    <property type="nucleotide sequence ID" value="NZ_AP014945.1"/>
</dbReference>
<dbReference type="Pfam" id="PF03749">
    <property type="entry name" value="SfsA"/>
    <property type="match status" value="1"/>
</dbReference>
<dbReference type="Gene3D" id="2.40.50.580">
    <property type="match status" value="1"/>
</dbReference>
<dbReference type="NCBIfam" id="TIGR00230">
    <property type="entry name" value="sfsA"/>
    <property type="match status" value="1"/>
</dbReference>
<evidence type="ECO:0000313" key="2">
    <source>
        <dbReference type="EMBL" id="BAU23138.1"/>
    </source>
</evidence>
<dbReference type="PANTHER" id="PTHR37460:SF1">
    <property type="entry name" value="ENDONUCLEASE III"/>
    <property type="match status" value="1"/>
</dbReference>
<dbReference type="SMART" id="SM00465">
    <property type="entry name" value="GIYc"/>
    <property type="match status" value="1"/>
</dbReference>
<evidence type="ECO:0000259" key="1">
    <source>
        <dbReference type="SMART" id="SM00465"/>
    </source>
</evidence>
<dbReference type="GO" id="GO:0003677">
    <property type="term" value="F:DNA binding"/>
    <property type="evidence" value="ECO:0007669"/>
    <property type="project" value="InterPro"/>
</dbReference>
<accession>A0A0U5AMS1</accession>
<dbReference type="InterPro" id="IPR000305">
    <property type="entry name" value="GIY-YIG_endonuc"/>
</dbReference>
<dbReference type="PATRIC" id="fig|1653476.3.peg.772"/>
<name>A0A0U5AMS1_9BACT</name>
<evidence type="ECO:0000313" key="3">
    <source>
        <dbReference type="Proteomes" id="UP000068196"/>
    </source>
</evidence>
<dbReference type="InterPro" id="IPR040452">
    <property type="entry name" value="SfsA_C"/>
</dbReference>
<gene>
    <name evidence="2" type="ORF">THC_0747</name>
</gene>
<dbReference type="EMBL" id="AP014945">
    <property type="protein sequence ID" value="BAU23138.1"/>
    <property type="molecule type" value="Genomic_DNA"/>
</dbReference>
<proteinExistence type="predicted"/>
<dbReference type="AlphaFoldDB" id="A0A0U5AMS1"/>
<dbReference type="Gene3D" id="3.40.1350.60">
    <property type="match status" value="1"/>
</dbReference>
<dbReference type="CDD" id="cd22359">
    <property type="entry name" value="SfsA-like_bacterial"/>
    <property type="match status" value="1"/>
</dbReference>
<dbReference type="PANTHER" id="PTHR37460">
    <property type="entry name" value="ENDONUCLEASE III"/>
    <property type="match status" value="1"/>
</dbReference>